<dbReference type="InterPro" id="IPR000742">
    <property type="entry name" value="EGF"/>
</dbReference>
<dbReference type="InterPro" id="IPR017857">
    <property type="entry name" value="Coagulation_fac-like_Gla_dom"/>
</dbReference>
<dbReference type="SUPFAM" id="SSF48065">
    <property type="entry name" value="DBL homology domain (DH-domain)"/>
    <property type="match status" value="1"/>
</dbReference>
<dbReference type="InterPro" id="IPR000219">
    <property type="entry name" value="DH_dom"/>
</dbReference>
<dbReference type="InterPro" id="IPR035972">
    <property type="entry name" value="GLA-like_dom_SF"/>
</dbReference>
<dbReference type="SMART" id="SM00325">
    <property type="entry name" value="RhoGEF"/>
    <property type="match status" value="1"/>
</dbReference>
<comment type="caution">
    <text evidence="8">Lacks conserved residue(s) required for the propagation of feature annotation.</text>
</comment>
<dbReference type="Pfam" id="PF00616">
    <property type="entry name" value="RasGAP"/>
    <property type="match status" value="1"/>
</dbReference>
<feature type="domain" description="PH" evidence="13">
    <location>
        <begin position="261"/>
        <end position="358"/>
    </location>
</feature>
<dbReference type="CDD" id="cd01220">
    <property type="entry name" value="PH1_FARP1-like"/>
    <property type="match status" value="1"/>
</dbReference>
<feature type="disulfide bond" evidence="8">
    <location>
        <begin position="1301"/>
        <end position="1318"/>
    </location>
</feature>
<feature type="coiled-coil region" evidence="11">
    <location>
        <begin position="136"/>
        <end position="163"/>
    </location>
</feature>
<evidence type="ECO:0000256" key="1">
    <source>
        <dbReference type="ARBA" id="ARBA00022468"/>
    </source>
</evidence>
<evidence type="ECO:0000256" key="6">
    <source>
        <dbReference type="ARBA" id="ARBA00022833"/>
    </source>
</evidence>
<evidence type="ECO:0000259" key="19">
    <source>
        <dbReference type="PROSITE" id="PS50998"/>
    </source>
</evidence>
<dbReference type="InterPro" id="IPR013320">
    <property type="entry name" value="ConA-like_dom_sf"/>
</dbReference>
<keyword evidence="21" id="KW-1185">Reference proteome</keyword>
<feature type="region of interest" description="Disordered" evidence="12">
    <location>
        <begin position="370"/>
        <end position="407"/>
    </location>
</feature>
<feature type="domain" description="EGF-like" evidence="18">
    <location>
        <begin position="1292"/>
        <end position="1330"/>
    </location>
</feature>
<dbReference type="EMBL" id="SCEB01000251">
    <property type="protein sequence ID" value="RXN00053.1"/>
    <property type="molecule type" value="Genomic_DNA"/>
</dbReference>
<dbReference type="FunFam" id="2.30.29.30:FF:000046">
    <property type="entry name" value="FERM, RhoGEF and pleckstrin domain-containing protein 1"/>
    <property type="match status" value="1"/>
</dbReference>
<dbReference type="Gene3D" id="1.20.900.10">
    <property type="entry name" value="Dbl homology (DH) domain"/>
    <property type="match status" value="1"/>
</dbReference>
<dbReference type="Proteomes" id="UP000289886">
    <property type="component" value="Unassembled WGS sequence"/>
</dbReference>
<dbReference type="GO" id="GO:0005096">
    <property type="term" value="F:GTPase activator activity"/>
    <property type="evidence" value="ECO:0007669"/>
    <property type="project" value="UniProtKB-KW"/>
</dbReference>
<dbReference type="InterPro" id="IPR049883">
    <property type="entry name" value="NOTCH1_EGF-like"/>
</dbReference>
<dbReference type="FunFam" id="2.10.25.10:FF:000119">
    <property type="entry name" value="vitamin K-dependent protein S"/>
    <property type="match status" value="1"/>
</dbReference>
<evidence type="ECO:0000259" key="14">
    <source>
        <dbReference type="PROSITE" id="PS50004"/>
    </source>
</evidence>
<dbReference type="InterPro" id="IPR008936">
    <property type="entry name" value="Rho_GTPase_activation_prot"/>
</dbReference>
<dbReference type="InterPro" id="IPR039360">
    <property type="entry name" value="Ras_GTPase"/>
</dbReference>
<proteinExistence type="predicted"/>
<feature type="domain" description="Laminin G" evidence="17">
    <location>
        <begin position="1983"/>
        <end position="2165"/>
    </location>
</feature>
<dbReference type="SMART" id="SM00181">
    <property type="entry name" value="EGF"/>
    <property type="match status" value="4"/>
</dbReference>
<evidence type="ECO:0000256" key="4">
    <source>
        <dbReference type="ARBA" id="ARBA00022737"/>
    </source>
</evidence>
<evidence type="ECO:0000256" key="12">
    <source>
        <dbReference type="SAM" id="MobiDB-lite"/>
    </source>
</evidence>
<keyword evidence="2 8" id="KW-0245">EGF-like domain</keyword>
<dbReference type="SUPFAM" id="SSF57184">
    <property type="entry name" value="Growth factor receptor domain"/>
    <property type="match status" value="1"/>
</dbReference>
<dbReference type="Gene3D" id="2.10.25.10">
    <property type="entry name" value="Laminin"/>
    <property type="match status" value="3"/>
</dbReference>
<dbReference type="SMART" id="SM00233">
    <property type="entry name" value="PH"/>
    <property type="match status" value="3"/>
</dbReference>
<dbReference type="InterPro" id="IPR018097">
    <property type="entry name" value="EGF_Ca-bd_CS"/>
</dbReference>
<dbReference type="Gene3D" id="1.10.506.10">
    <property type="entry name" value="GTPase Activation - p120gap, domain 1"/>
    <property type="match status" value="1"/>
</dbReference>
<dbReference type="SUPFAM" id="SSF48350">
    <property type="entry name" value="GTPase activation domain, GAP"/>
    <property type="match status" value="1"/>
</dbReference>
<dbReference type="SMART" id="SM00282">
    <property type="entry name" value="LamG"/>
    <property type="match status" value="2"/>
</dbReference>
<dbReference type="FunFam" id="4.10.740.10:FF:000001">
    <property type="entry name" value="vitamin K-dependent protein S"/>
    <property type="match status" value="1"/>
</dbReference>
<dbReference type="PROSITE" id="PS50998">
    <property type="entry name" value="GLA_2"/>
    <property type="match status" value="1"/>
</dbReference>
<evidence type="ECO:0000256" key="5">
    <source>
        <dbReference type="ARBA" id="ARBA00022771"/>
    </source>
</evidence>
<dbReference type="Pfam" id="PF00779">
    <property type="entry name" value="BTK"/>
    <property type="match status" value="1"/>
</dbReference>
<accession>A0A662YUA3</accession>
<dbReference type="PROSITE" id="PS00011">
    <property type="entry name" value="GLA_1"/>
    <property type="match status" value="1"/>
</dbReference>
<dbReference type="InterPro" id="IPR001936">
    <property type="entry name" value="RasGAP_dom"/>
</dbReference>
<dbReference type="PROSITE" id="PS50003">
    <property type="entry name" value="PH_DOMAIN"/>
    <property type="match status" value="3"/>
</dbReference>
<evidence type="ECO:0000259" key="16">
    <source>
        <dbReference type="PROSITE" id="PS50018"/>
    </source>
</evidence>
<dbReference type="SMART" id="SM00069">
    <property type="entry name" value="GLA"/>
    <property type="match status" value="1"/>
</dbReference>
<name>A0A662YUA3_ACIRT</name>
<dbReference type="PROSITE" id="PS50026">
    <property type="entry name" value="EGF_3"/>
    <property type="match status" value="1"/>
</dbReference>
<dbReference type="InterPro" id="IPR035892">
    <property type="entry name" value="C2_domain_sf"/>
</dbReference>
<dbReference type="Pfam" id="PF00621">
    <property type="entry name" value="RhoGEF"/>
    <property type="match status" value="1"/>
</dbReference>
<keyword evidence="5 10" id="KW-0863">Zinc-finger</keyword>
<evidence type="ECO:0000256" key="9">
    <source>
        <dbReference type="PROSITE-ProRule" id="PRU00122"/>
    </source>
</evidence>
<dbReference type="PROSITE" id="PS00509">
    <property type="entry name" value="RAS_GTPASE_ACTIV_1"/>
    <property type="match status" value="1"/>
</dbReference>
<keyword evidence="7 8" id="KW-1015">Disulfide bond</keyword>
<dbReference type="PRINTS" id="PR00001">
    <property type="entry name" value="GLABLOOD"/>
</dbReference>
<evidence type="ECO:0000256" key="3">
    <source>
        <dbReference type="ARBA" id="ARBA00022723"/>
    </source>
</evidence>
<dbReference type="PANTHER" id="PTHR10194">
    <property type="entry name" value="RAS GTPASE-ACTIVATING PROTEINS"/>
    <property type="match status" value="1"/>
</dbReference>
<dbReference type="InterPro" id="IPR000294">
    <property type="entry name" value="GLA_domain"/>
</dbReference>
<dbReference type="Gene3D" id="4.10.740.10">
    <property type="entry name" value="Coagulation Factor IX"/>
    <property type="match status" value="1"/>
</dbReference>
<dbReference type="GO" id="GO:0005509">
    <property type="term" value="F:calcium ion binding"/>
    <property type="evidence" value="ECO:0007669"/>
    <property type="project" value="InterPro"/>
</dbReference>
<dbReference type="Pfam" id="PF00169">
    <property type="entry name" value="PH"/>
    <property type="match status" value="3"/>
</dbReference>
<evidence type="ECO:0000259" key="13">
    <source>
        <dbReference type="PROSITE" id="PS50003"/>
    </source>
</evidence>
<dbReference type="SMART" id="SM00239">
    <property type="entry name" value="C2"/>
    <property type="match status" value="2"/>
</dbReference>
<dbReference type="PROSITE" id="PS50025">
    <property type="entry name" value="LAM_G_DOMAIN"/>
    <property type="match status" value="2"/>
</dbReference>
<comment type="caution">
    <text evidence="20">The sequence shown here is derived from an EMBL/GenBank/DDBJ whole genome shotgun (WGS) entry which is preliminary data.</text>
</comment>
<dbReference type="GO" id="GO:0008270">
    <property type="term" value="F:zinc ion binding"/>
    <property type="evidence" value="ECO:0007669"/>
    <property type="project" value="UniProtKB-KW"/>
</dbReference>
<feature type="region of interest" description="Disordered" evidence="12">
    <location>
        <begin position="1"/>
        <end position="73"/>
    </location>
</feature>
<feature type="domain" description="PH" evidence="13">
    <location>
        <begin position="448"/>
        <end position="530"/>
    </location>
</feature>
<dbReference type="CDD" id="cd00054">
    <property type="entry name" value="EGF_CA"/>
    <property type="match status" value="4"/>
</dbReference>
<gene>
    <name evidence="20" type="ORF">EOD39_10362</name>
</gene>
<keyword evidence="11" id="KW-0175">Coiled coil</keyword>
<dbReference type="FunFam" id="2.60.40.150:FF:000086">
    <property type="entry name" value="Ras GTPase-activating protein 2 isoform 3"/>
    <property type="match status" value="1"/>
</dbReference>
<dbReference type="SUPFAM" id="SSF57630">
    <property type="entry name" value="GLA-domain"/>
    <property type="match status" value="1"/>
</dbReference>
<dbReference type="InterPro" id="IPR000008">
    <property type="entry name" value="C2_dom"/>
</dbReference>
<dbReference type="Gene3D" id="2.30.29.30">
    <property type="entry name" value="Pleckstrin-homology domain (PH domain)/Phosphotyrosine-binding domain (PTB)"/>
    <property type="match status" value="3"/>
</dbReference>
<dbReference type="FunFam" id="2.30.29.30:FF:000144">
    <property type="entry name" value="Ras GTPase-activating protein 2 isoform 3"/>
    <property type="match status" value="1"/>
</dbReference>
<keyword evidence="3" id="KW-0479">Metal-binding</keyword>
<dbReference type="GO" id="GO:0035556">
    <property type="term" value="P:intracellular signal transduction"/>
    <property type="evidence" value="ECO:0007669"/>
    <property type="project" value="InterPro"/>
</dbReference>
<protein>
    <submittedName>
        <fullName evidence="20">Ras GTPase-activating protein 3</fullName>
    </submittedName>
</protein>
<dbReference type="PROSITE" id="PS50010">
    <property type="entry name" value="DH_2"/>
    <property type="match status" value="1"/>
</dbReference>
<evidence type="ECO:0000313" key="20">
    <source>
        <dbReference type="EMBL" id="RXN00053.1"/>
    </source>
</evidence>
<feature type="disulfide bond" evidence="9">
    <location>
        <begin position="2138"/>
        <end position="2165"/>
    </location>
</feature>
<evidence type="ECO:0000256" key="8">
    <source>
        <dbReference type="PROSITE-ProRule" id="PRU00076"/>
    </source>
</evidence>
<dbReference type="PROSITE" id="PS01187">
    <property type="entry name" value="EGF_CA"/>
    <property type="match status" value="2"/>
</dbReference>
<evidence type="ECO:0000259" key="17">
    <source>
        <dbReference type="PROSITE" id="PS50025"/>
    </source>
</evidence>
<evidence type="ECO:0000256" key="11">
    <source>
        <dbReference type="SAM" id="Coils"/>
    </source>
</evidence>
<dbReference type="SUPFAM" id="SSF49899">
    <property type="entry name" value="Concanavalin A-like lectins/glucanases"/>
    <property type="match status" value="2"/>
</dbReference>
<evidence type="ECO:0000313" key="21">
    <source>
        <dbReference type="Proteomes" id="UP000289886"/>
    </source>
</evidence>
<dbReference type="CDD" id="cd13235">
    <property type="entry name" value="PH2_FARP1-like"/>
    <property type="match status" value="1"/>
</dbReference>
<dbReference type="InterPro" id="IPR011993">
    <property type="entry name" value="PH-like_dom_sf"/>
</dbReference>
<feature type="domain" description="Gla" evidence="19">
    <location>
        <begin position="1215"/>
        <end position="1261"/>
    </location>
</feature>
<dbReference type="FunFam" id="2.10.25.10:FF:000240">
    <property type="entry name" value="Vitamin K-dependent protein S"/>
    <property type="match status" value="1"/>
</dbReference>
<feature type="domain" description="C2" evidence="14">
    <location>
        <begin position="600"/>
        <end position="740"/>
    </location>
</feature>
<dbReference type="PROSITE" id="PS51113">
    <property type="entry name" value="ZF_BTK"/>
    <property type="match status" value="1"/>
</dbReference>
<feature type="domain" description="Ras-GAP" evidence="16">
    <location>
        <begin position="807"/>
        <end position="981"/>
    </location>
</feature>
<keyword evidence="4" id="KW-0677">Repeat</keyword>
<dbReference type="PROSITE" id="PS50018">
    <property type="entry name" value="RAS_GTPASE_ACTIV_2"/>
    <property type="match status" value="1"/>
</dbReference>
<dbReference type="Pfam" id="PF00594">
    <property type="entry name" value="Gla"/>
    <property type="match status" value="1"/>
</dbReference>
<dbReference type="CDD" id="cd00160">
    <property type="entry name" value="RhoGEF"/>
    <property type="match status" value="1"/>
</dbReference>
<dbReference type="GO" id="GO:0005576">
    <property type="term" value="C:extracellular region"/>
    <property type="evidence" value="ECO:0007669"/>
    <property type="project" value="InterPro"/>
</dbReference>
<organism evidence="20 21">
    <name type="scientific">Acipenser ruthenus</name>
    <name type="common">Sterlet sturgeon</name>
    <dbReference type="NCBI Taxonomy" id="7906"/>
    <lineage>
        <taxon>Eukaryota</taxon>
        <taxon>Metazoa</taxon>
        <taxon>Chordata</taxon>
        <taxon>Craniata</taxon>
        <taxon>Vertebrata</taxon>
        <taxon>Euteleostomi</taxon>
        <taxon>Actinopterygii</taxon>
        <taxon>Chondrostei</taxon>
        <taxon>Acipenseriformes</taxon>
        <taxon>Acipenseridae</taxon>
        <taxon>Acipenser</taxon>
    </lineage>
</organism>
<feature type="domain" description="DH" evidence="15">
    <location>
        <begin position="78"/>
        <end position="232"/>
    </location>
</feature>
<dbReference type="PANTHER" id="PTHR10194:SF53">
    <property type="entry name" value="RAS GTPASE-ACTIVATING PROTEIN 3"/>
    <property type="match status" value="1"/>
</dbReference>
<dbReference type="PROSITE" id="PS01186">
    <property type="entry name" value="EGF_2"/>
    <property type="match status" value="1"/>
</dbReference>
<sequence>MTRSVANSPRLSETSVNSHGGLTAQRSVLSPCLSPDGRQPSPLASPLLNDAGCVRTDDEDEGRRKSFKNAVSKDEAMPDSLRNIIFSNFDPLYTFHSGFLKEIEQRLALWEGRSNAHIKGDYQRIGDVMLKNIQGMKQLTALLQRHSEVLVQLEQAARSSRKQEVLCREFELQKVCYLPLNIFFLRPLHRLMHYKQILERLCKHYPPNHADFRDSRAALADISEMAAQLHGTMIKMENFQKLLELKKDLIGIDNLVVPGREFIRLGCLSKLSGKGLQQRMFFLFNDVLLYTSRGMTASNQFKVHGQLQLYGMTITESEDEWGVPHSFTLFGPRQTVVVAASTAAEMDKWIEDIKMAIDLAEKCNGLAPELLASSPPESKSPEDSTVDQESEDDLSSSRTSLERQSPHRGNTTVHVCWHRNTSVSMIDFSIAVECYNNKIQLASESGQLNQLSGNLLRKFKNSNGWQKLWVVFTNFSLFFYKSHQDDFPLASLPLLGYSVTIPSESENIHKDYVFKLHFKSHVYYFRSESEYTFESPFYGEDFYCEIPRSFRHLSFYIFDRDVFRRDSIIGKVAVKKEDLQKYHGRDTWFQFQHVDADSEVQGKVHLELRLSEVITDSGVVCHKLAARVLECQDLPIVNGQCDPYATVTLFGPSRSEAKKTKVKRKTNNPQFDEVFYFEVTRPLSYTRRSHFDIEEEDVDKMAVRIDLWNASNLKFGDEFLGEIIIPLKVLRQSSVHEAWYFLQPRDNGSKSIKPDDLGSLRLNIVYTEDHVFPAEYYRPLRDLLLKSADVEPVSASAAHVLGEVCREKQEAAIPLVRLFLHYGKIVPFLSAIANAEVNRTLDPNTIFRGNSLTSKCIDETMKLAGMHYLQVTLKPIIDEICGDHKPCEIDPVKLKDAENLDNNRENLRHYVDRIFTVITNSGVSCPTVMCDIFFSLRESAAKRFQADQDVRYTAVSSFIFLRFFAPAILSPNLFHLRPHHPASFKESYMASFYDFFNEHKYADAVKNFLDLISSSGRRDHKRIETPIMLKEGFMIKRAQGRKRFGRKNFKKRWFCLTNHEFMYHKNKVDHPLCNIPIENILAVEKLEEESFKMKNMFQVIQPERALYIQANNCVEAKDWIDILTKVSQCNKKRLSMYHPSAYLNGHWLCCKASSDCAAGCSPCTGGLPANIQLDVDGDRETERIYSLFSTYMSKLDKMQVLSQRHASQFLTRRRRANSLFEESKKGNLERECIEELCNKEEAREVFENDSETEYFYPKYVACLGSHRVGILNNPLSQSSEAPATLRSCVKEISNQCSPLPCYRDGYEKCVDGKGRYECISKPGWRGERCEEDINECEDPEALAACNQKCYNYPGGFRCLCEDGYYLLTDQQTCTDFNECVMYPSICGSVSCVNTPGKYVCACAGEGYRYNFTSQTCEDINECEENICEQSCVNSRGSYSCYCNGTRGMKLAKDMKSCEPIPICIPLKTARNSEMLYLGEQFVALPVVYLRFRLPEITKLASLDQRLDTQVCQSRSATGYTGLPVEISDWIHRLASRDQRLDTQACQSSSATGYTGLPVEISDWIHRLASRDQRLDTQACQSRSATGYTGLPVEISDWIHRLASRDQRLDTQACQSRSATGYTGLPVEISDWIHRLASRDQRLDTQACQSRSATGYTGLPVEISDWIHRLASRDQRLDTQACQSRSATGYTGLPVEISDWIHRLASRDQRLDTQACQSRSATGYTGLPVEISDWIHRLASRDQRLDTQACQSRSATGYTGLPVEISDWIPRLASRDQRLDTQACQLRSATGFTGLPVKISDWIHKHASRNQRLDSQACQSKSVFAAEFDLRTFDPEGVILYAESSQNSSWFMVGLRDGKIEIQYKNQHSVKITSGGKAINNGQWHCISVEELEKSISVKIAKEAVMSISSPESLFHPIDGILETKLYIAGLPRPVDSLVKSINPRLDGCIRAWNLMNQGGSGVKGVIQEKENKHCLVEVERGSYFPGSGMAHFRIDYKSIDGKNWTLSLKLNIRPSTSTGVIFALASGETVPLSVAIVDSDSPNEQEIAVFIENVKVTRLKSVRLCYPGHLEVELEMSSSEVQIKASSFTAVHYTEPPKMEKQLSILDAAMEGQVDTYVGGIPDVPVTATPVSAFYNGCIEIEVNGQRLDFDEAVLKHNDIKSHSCPPF</sequence>
<feature type="domain" description="Laminin G" evidence="17">
    <location>
        <begin position="1799"/>
        <end position="1974"/>
    </location>
</feature>
<dbReference type="InterPro" id="IPR001562">
    <property type="entry name" value="Znf_Btk_motif"/>
</dbReference>
<dbReference type="Gene3D" id="2.60.40.150">
    <property type="entry name" value="C2 domain"/>
    <property type="match status" value="1"/>
</dbReference>
<evidence type="ECO:0000256" key="7">
    <source>
        <dbReference type="ARBA" id="ARBA00023157"/>
    </source>
</evidence>
<dbReference type="GO" id="GO:0005085">
    <property type="term" value="F:guanyl-nucleotide exchange factor activity"/>
    <property type="evidence" value="ECO:0007669"/>
    <property type="project" value="InterPro"/>
</dbReference>
<dbReference type="Pfam" id="PF00054">
    <property type="entry name" value="Laminin_G_1"/>
    <property type="match status" value="1"/>
</dbReference>
<dbReference type="Pfam" id="PF00168">
    <property type="entry name" value="C2"/>
    <property type="match status" value="1"/>
</dbReference>
<evidence type="ECO:0000259" key="15">
    <source>
        <dbReference type="PROSITE" id="PS50010"/>
    </source>
</evidence>
<dbReference type="InterPro" id="IPR009030">
    <property type="entry name" value="Growth_fac_rcpt_cys_sf"/>
</dbReference>
<dbReference type="FunFam" id="2.10.25.10:FF:000631">
    <property type="entry name" value="Vitamin K-dependent protein S"/>
    <property type="match status" value="1"/>
</dbReference>
<feature type="domain" description="PH" evidence="13">
    <location>
        <begin position="1027"/>
        <end position="1128"/>
    </location>
</feature>
<dbReference type="InterPro" id="IPR023152">
    <property type="entry name" value="RasGAP_CS"/>
</dbReference>
<reference evidence="20 21" key="1">
    <citation type="submission" date="2019-01" db="EMBL/GenBank/DDBJ databases">
        <title>Draft Genome and Complete Hox-Cluster Characterization of the Sterlet Sturgeon (Acipenser ruthenus).</title>
        <authorList>
            <person name="Wei Q."/>
        </authorList>
    </citation>
    <scope>NUCLEOTIDE SEQUENCE [LARGE SCALE GENOMIC DNA]</scope>
    <source>
        <strain evidence="20">WHYD16114868_AA</strain>
        <tissue evidence="20">Blood</tissue>
    </source>
</reference>
<dbReference type="SUPFAM" id="SSF49562">
    <property type="entry name" value="C2 domain (Calcium/lipid-binding domain, CaLB)"/>
    <property type="match status" value="2"/>
</dbReference>
<keyword evidence="1" id="KW-0343">GTPase activation</keyword>
<dbReference type="Pfam" id="PF07645">
    <property type="entry name" value="EGF_CA"/>
    <property type="match status" value="3"/>
</dbReference>
<feature type="compositionally biased region" description="Acidic residues" evidence="12">
    <location>
        <begin position="384"/>
        <end position="394"/>
    </location>
</feature>
<dbReference type="Gene3D" id="2.60.120.200">
    <property type="match status" value="3"/>
</dbReference>
<dbReference type="InterPro" id="IPR035899">
    <property type="entry name" value="DBL_dom_sf"/>
</dbReference>
<dbReference type="InterPro" id="IPR001791">
    <property type="entry name" value="Laminin_G"/>
</dbReference>
<dbReference type="InterPro" id="IPR001849">
    <property type="entry name" value="PH_domain"/>
</dbReference>
<dbReference type="FunFam" id="1.20.900.10:FF:000021">
    <property type="entry name" value="FERM, RhoGEF and pleckstrin domain-containing protein 1"/>
    <property type="match status" value="1"/>
</dbReference>
<dbReference type="SUPFAM" id="SSF50729">
    <property type="entry name" value="PH domain-like"/>
    <property type="match status" value="3"/>
</dbReference>
<dbReference type="CDD" id="cd04010">
    <property type="entry name" value="C2B_RasA3"/>
    <property type="match status" value="1"/>
</dbReference>
<keyword evidence="6" id="KW-0862">Zinc</keyword>
<dbReference type="FunFam" id="2.60.120.200:FF:000077">
    <property type="entry name" value="vitamin K-dependent protein S"/>
    <property type="match status" value="1"/>
</dbReference>
<dbReference type="SMART" id="SM00107">
    <property type="entry name" value="BTK"/>
    <property type="match status" value="1"/>
</dbReference>
<feature type="compositionally biased region" description="Polar residues" evidence="12">
    <location>
        <begin position="1"/>
        <end position="28"/>
    </location>
</feature>
<evidence type="ECO:0000259" key="18">
    <source>
        <dbReference type="PROSITE" id="PS50026"/>
    </source>
</evidence>
<dbReference type="SMART" id="SM00179">
    <property type="entry name" value="EGF_CA"/>
    <property type="match status" value="4"/>
</dbReference>
<dbReference type="CDD" id="cd00110">
    <property type="entry name" value="LamG"/>
    <property type="match status" value="1"/>
</dbReference>
<dbReference type="InterPro" id="IPR001881">
    <property type="entry name" value="EGF-like_Ca-bd_dom"/>
</dbReference>
<dbReference type="SMART" id="SM00323">
    <property type="entry name" value="RasGAP"/>
    <property type="match status" value="1"/>
</dbReference>
<dbReference type="SUPFAM" id="SSF57196">
    <property type="entry name" value="EGF/Laminin"/>
    <property type="match status" value="1"/>
</dbReference>
<evidence type="ECO:0000256" key="2">
    <source>
        <dbReference type="ARBA" id="ARBA00022536"/>
    </source>
</evidence>
<evidence type="ECO:0000256" key="10">
    <source>
        <dbReference type="PROSITE-ProRule" id="PRU00432"/>
    </source>
</evidence>
<dbReference type="PROSITE" id="PS50004">
    <property type="entry name" value="C2"/>
    <property type="match status" value="1"/>
</dbReference>